<gene>
    <name evidence="1" type="ORF">V6X30_07010</name>
</gene>
<keyword evidence="2" id="KW-1185">Reference proteome</keyword>
<dbReference type="Proteomes" id="UP001556637">
    <property type="component" value="Unassembled WGS sequence"/>
</dbReference>
<evidence type="ECO:0000313" key="2">
    <source>
        <dbReference type="Proteomes" id="UP001556637"/>
    </source>
</evidence>
<name>A0ABV3T8N2_9GAMM</name>
<evidence type="ECO:0000313" key="1">
    <source>
        <dbReference type="EMBL" id="MEX0431145.1"/>
    </source>
</evidence>
<accession>A0ABV3T8N2</accession>
<protein>
    <submittedName>
        <fullName evidence="1">Uncharacterized protein</fullName>
    </submittedName>
</protein>
<organism evidence="1 2">
    <name type="scientific">Spiribacter insolitus</name>
    <dbReference type="NCBI Taxonomy" id="3122417"/>
    <lineage>
        <taxon>Bacteria</taxon>
        <taxon>Pseudomonadati</taxon>
        <taxon>Pseudomonadota</taxon>
        <taxon>Gammaproteobacteria</taxon>
        <taxon>Chromatiales</taxon>
        <taxon>Ectothiorhodospiraceae</taxon>
        <taxon>Spiribacter</taxon>
    </lineage>
</organism>
<dbReference type="EMBL" id="JBAKFF010000001">
    <property type="protein sequence ID" value="MEX0431145.1"/>
    <property type="molecule type" value="Genomic_DNA"/>
</dbReference>
<sequence length="104" mass="11524">MTHQASDPPFEYRGASVLGLRQIDRMNGVAKGTAFRAFKRVRHELREDRDFFVVDIGEPGDTASAQLLRAMQEAAALYPASRVAVLITAEAYARMQGVARLESQ</sequence>
<reference evidence="1 2" key="1">
    <citation type="submission" date="2024-02" db="EMBL/GenBank/DDBJ databases">
        <title>New especies of Spiribacter isolated from saline water.</title>
        <authorList>
            <person name="Leon M.J."/>
            <person name="De La Haba R."/>
            <person name="Sanchez-Porro C."/>
            <person name="Ventosa A."/>
        </authorList>
    </citation>
    <scope>NUCLEOTIDE SEQUENCE [LARGE SCALE GENOMIC DNA]</scope>
    <source>
        <strain evidence="2">ag22IC4-189</strain>
    </source>
</reference>
<dbReference type="RefSeq" id="WP_367983909.1">
    <property type="nucleotide sequence ID" value="NZ_JBAKFF010000001.1"/>
</dbReference>
<proteinExistence type="predicted"/>
<comment type="caution">
    <text evidence="1">The sequence shown here is derived from an EMBL/GenBank/DDBJ whole genome shotgun (WGS) entry which is preliminary data.</text>
</comment>